<comment type="caution">
    <text evidence="1">The sequence shown here is derived from an EMBL/GenBank/DDBJ whole genome shotgun (WGS) entry which is preliminary data.</text>
</comment>
<name>A0AAV8ZT38_9CUCU</name>
<dbReference type="Proteomes" id="UP001162156">
    <property type="component" value="Unassembled WGS sequence"/>
</dbReference>
<evidence type="ECO:0000313" key="1">
    <source>
        <dbReference type="EMBL" id="KAJ8969149.1"/>
    </source>
</evidence>
<proteinExistence type="predicted"/>
<reference evidence="1" key="1">
    <citation type="journal article" date="2023" name="Insect Mol. Biol.">
        <title>Genome sequencing provides insights into the evolution of gene families encoding plant cell wall-degrading enzymes in longhorned beetles.</title>
        <authorList>
            <person name="Shin N.R."/>
            <person name="Okamura Y."/>
            <person name="Kirsch R."/>
            <person name="Pauchet Y."/>
        </authorList>
    </citation>
    <scope>NUCLEOTIDE SEQUENCE</scope>
    <source>
        <strain evidence="1">RBIC_L_NR</strain>
    </source>
</reference>
<sequence length="68" mass="7335">MFIETNDSQYGVLKIQSSPPPTGNALSFANPAYEPSAPVPTYKVEDVVIRGRQSVSNNGVGLISLKRK</sequence>
<gene>
    <name evidence="1" type="ORF">NQ314_001890</name>
</gene>
<keyword evidence="2" id="KW-1185">Reference proteome</keyword>
<evidence type="ECO:0000313" key="2">
    <source>
        <dbReference type="Proteomes" id="UP001162156"/>
    </source>
</evidence>
<dbReference type="EMBL" id="JANEYF010000584">
    <property type="protein sequence ID" value="KAJ8969149.1"/>
    <property type="molecule type" value="Genomic_DNA"/>
</dbReference>
<protein>
    <submittedName>
        <fullName evidence="1">Uncharacterized protein</fullName>
    </submittedName>
</protein>
<organism evidence="1 2">
    <name type="scientific">Rhamnusium bicolor</name>
    <dbReference type="NCBI Taxonomy" id="1586634"/>
    <lineage>
        <taxon>Eukaryota</taxon>
        <taxon>Metazoa</taxon>
        <taxon>Ecdysozoa</taxon>
        <taxon>Arthropoda</taxon>
        <taxon>Hexapoda</taxon>
        <taxon>Insecta</taxon>
        <taxon>Pterygota</taxon>
        <taxon>Neoptera</taxon>
        <taxon>Endopterygota</taxon>
        <taxon>Coleoptera</taxon>
        <taxon>Polyphaga</taxon>
        <taxon>Cucujiformia</taxon>
        <taxon>Chrysomeloidea</taxon>
        <taxon>Cerambycidae</taxon>
        <taxon>Lepturinae</taxon>
        <taxon>Rhagiini</taxon>
        <taxon>Rhamnusium</taxon>
    </lineage>
</organism>
<dbReference type="AlphaFoldDB" id="A0AAV8ZT38"/>
<accession>A0AAV8ZT38</accession>